<evidence type="ECO:0000256" key="2">
    <source>
        <dbReference type="ARBA" id="ARBA00022694"/>
    </source>
</evidence>
<dbReference type="GO" id="GO:0030488">
    <property type="term" value="P:tRNA methylation"/>
    <property type="evidence" value="ECO:0007669"/>
    <property type="project" value="TreeGrafter"/>
</dbReference>
<keyword evidence="7" id="KW-1185">Reference proteome</keyword>
<dbReference type="InterPro" id="IPR016024">
    <property type="entry name" value="ARM-type_fold"/>
</dbReference>
<comment type="caution">
    <text evidence="6">The sequence shown here is derived from an EMBL/GenBank/DDBJ whole genome shotgun (WGS) entry which is preliminary data.</text>
</comment>
<accession>A0AA39FMZ4</accession>
<evidence type="ECO:0000259" key="5">
    <source>
        <dbReference type="Pfam" id="PF25151"/>
    </source>
</evidence>
<dbReference type="GO" id="GO:0005829">
    <property type="term" value="C:cytosol"/>
    <property type="evidence" value="ECO:0007669"/>
    <property type="project" value="TreeGrafter"/>
</dbReference>
<reference evidence="6" key="2">
    <citation type="submission" date="2023-03" db="EMBL/GenBank/DDBJ databases">
        <authorList>
            <person name="Inwood S.N."/>
            <person name="Skelly J.G."/>
            <person name="Guhlin J."/>
            <person name="Harrop T.W.R."/>
            <person name="Goldson S.G."/>
            <person name="Dearden P.K."/>
        </authorList>
    </citation>
    <scope>NUCLEOTIDE SEQUENCE</scope>
    <source>
        <strain evidence="6">Irish</strain>
        <tissue evidence="6">Whole body</tissue>
    </source>
</reference>
<keyword evidence="2" id="KW-0819">tRNA processing</keyword>
<protein>
    <recommendedName>
        <fullName evidence="3">tRNA (32-2'-O)-methyltransferase regulator THADA</fullName>
    </recommendedName>
</protein>
<dbReference type="Pfam" id="PF10350">
    <property type="entry name" value="DUF2428"/>
    <property type="match status" value="1"/>
</dbReference>
<dbReference type="EMBL" id="JAQQBS010000002">
    <property type="protein sequence ID" value="KAK0172355.1"/>
    <property type="molecule type" value="Genomic_DNA"/>
</dbReference>
<dbReference type="InterPro" id="IPR019442">
    <property type="entry name" value="THADA/TRM732_DUF2428"/>
</dbReference>
<evidence type="ECO:0000313" key="7">
    <source>
        <dbReference type="Proteomes" id="UP001168990"/>
    </source>
</evidence>
<evidence type="ECO:0000256" key="3">
    <source>
        <dbReference type="ARBA" id="ARBA00035698"/>
    </source>
</evidence>
<evidence type="ECO:0000256" key="1">
    <source>
        <dbReference type="ARBA" id="ARBA00010409"/>
    </source>
</evidence>
<comment type="similarity">
    <text evidence="1">Belongs to the THADA family.</text>
</comment>
<feature type="domain" description="DUF2428" evidence="4">
    <location>
        <begin position="370"/>
        <end position="667"/>
    </location>
</feature>
<name>A0AA39FMZ4_9HYME</name>
<dbReference type="InterPro" id="IPR056842">
    <property type="entry name" value="THADA-like_TPR_C"/>
</dbReference>
<dbReference type="PANTHER" id="PTHR14387">
    <property type="entry name" value="THADA/DEATH RECEPTOR INTERACTING PROTEIN"/>
    <property type="match status" value="1"/>
</dbReference>
<dbReference type="InterPro" id="IPR051954">
    <property type="entry name" value="tRNA_methyltransferase_THADA"/>
</dbReference>
<reference evidence="6" key="1">
    <citation type="journal article" date="2023" name="bioRxiv">
        <title>Scaffold-level genome assemblies of two parasitoid biocontrol wasps reveal the parthenogenesis mechanism and an associated novel virus.</title>
        <authorList>
            <person name="Inwood S."/>
            <person name="Skelly J."/>
            <person name="Guhlin J."/>
            <person name="Harrop T."/>
            <person name="Goldson S."/>
            <person name="Dearden P."/>
        </authorList>
    </citation>
    <scope>NUCLEOTIDE SEQUENCE</scope>
    <source>
        <strain evidence="6">Irish</strain>
        <tissue evidence="6">Whole body</tissue>
    </source>
</reference>
<sequence length="1329" mass="153805">MTNVCRGKIVNTMEFNDLLLLLRQLRDEKVNGKLDEDEFSDESKLWRNRLDYHTIEMSIKSSYDEIKLEVLGLLVQSKKSTLRFTPKELELIFIFIKLNLGEALDFVPLIKKAFKRLKESLAVFHRNVMQPEKFKTHKNKVGIDLNLYQQLEEEYNSLAIKSRDAINIYRIFIIDVRNECLNGICCGATHTRKKNSLSILQLEQEILFDNLKESPWNEIQANKLFQCLLMDTYEVNKDIAFKIITKIKPSLLKLEDSIVVHEIVDVALKLANSVRPIDSITALYMLRICLMSPIISDTLKQWSTDNIQDPTLQLINLILDHLKDPTKLANENIIAAVAKHSLYGYIYCINGLISSYNFRKITMYQAWLETVADIIRISLSLNTAISVVVNNSSPEGHFPMDFERKFFNDDINESDLATVTPQMVLLCSWRTVKEVSLLFGLLATKCPIENESTELGLICEKQIIDIGSHLVTLLSETKHRGAFEQAHIGFEKLCSRLWRLKQKHLQQLPKIWLYDLLLAITGSSSGNSKLCATRRSAGVPFMVQALIASEPSVKSKTGAVVFHSVMRILLALVQLDDKNEFIINATELISKEDFFHDYREISTENYSSTVINTNHSSNCVTLSEVKTHALNVLRALFKHAQLGDFARAYAADGLIVAIKNYNEKTWAERNAATLLFSALITRIFGVQRSKDYVNLSLHNKMTGRIFFEKYPKLLPFMLDELKLFNNDCDGSIRPSVQSILLLLSRLYVGINPDNNTEINWENNEFVKLVSGCAKSRIYTTRELAARAVVPLLTEKTVGPFINGLFESIQTEAKNNIASPWNIIHGYMLQALEIVKSSLLKSCDLFQIRLAQFITESRWIINNLSADNNKPACFPLAAAYIDFLDEFMNLYKIQKEILPYNSYHQVLMETITYINNDKLKNRPGREIFESSMVKFIIKWGLIINNEYSLSQNQLLHVWKIILTHPNDQIQILGWTYLIETIHSQEIIDFKKELYNFAINQAIKQSTKCYQNLQSAIYEFLYQVFIDYERQNNHLFSIDFMNEIWNTILCNFSEDISRINASSLKLLGKTFGLSFKYNFYKPIDKWIQHSNCKLYEVFLNNSWTSSADSDCRLAIAKVIHDIYIDIKYLREKDAVISLLDWWTIVLRLLVDDSAEIRSLASIVVCKMEPLCDNNCVTIPLYQFFYKFSKKFYDDRCARFAAYFYWSLSLSGDDYQMDDSDVFNKFYNYEAYEPLRIFNYCEQYTKDLFENEWNVDCNFSFSLQKWVSGKLDMSLEDCTTAKTMINSYGLRLSVLENNLYDLLDPTYNDKMLQTLIFKKFQTFVDENCDTCQ</sequence>
<gene>
    <name evidence="6" type="ORF">PV328_005686</name>
</gene>
<dbReference type="Pfam" id="PF25151">
    <property type="entry name" value="TPR_Trm732_C"/>
    <property type="match status" value="1"/>
</dbReference>
<dbReference type="PANTHER" id="PTHR14387:SF7">
    <property type="entry name" value="THYROID ADENOMA-ASSOCIATED PROTEIN"/>
    <property type="match status" value="1"/>
</dbReference>
<dbReference type="SUPFAM" id="SSF48371">
    <property type="entry name" value="ARM repeat"/>
    <property type="match status" value="1"/>
</dbReference>
<dbReference type="Proteomes" id="UP001168990">
    <property type="component" value="Unassembled WGS sequence"/>
</dbReference>
<evidence type="ECO:0000313" key="6">
    <source>
        <dbReference type="EMBL" id="KAK0172355.1"/>
    </source>
</evidence>
<evidence type="ECO:0000259" key="4">
    <source>
        <dbReference type="Pfam" id="PF10350"/>
    </source>
</evidence>
<proteinExistence type="inferred from homology"/>
<feature type="domain" description="tRNA (32-2'-O)-methyltransferase regulator THADA-like C-terminal TPR repeats region" evidence="5">
    <location>
        <begin position="669"/>
        <end position="832"/>
    </location>
</feature>
<organism evidence="6 7">
    <name type="scientific">Microctonus aethiopoides</name>
    <dbReference type="NCBI Taxonomy" id="144406"/>
    <lineage>
        <taxon>Eukaryota</taxon>
        <taxon>Metazoa</taxon>
        <taxon>Ecdysozoa</taxon>
        <taxon>Arthropoda</taxon>
        <taxon>Hexapoda</taxon>
        <taxon>Insecta</taxon>
        <taxon>Pterygota</taxon>
        <taxon>Neoptera</taxon>
        <taxon>Endopterygota</taxon>
        <taxon>Hymenoptera</taxon>
        <taxon>Apocrita</taxon>
        <taxon>Ichneumonoidea</taxon>
        <taxon>Braconidae</taxon>
        <taxon>Euphorinae</taxon>
        <taxon>Microctonus</taxon>
    </lineage>
</organism>